<gene>
    <name evidence="10" type="ORF">ACFOUT_11135</name>
</gene>
<evidence type="ECO:0000256" key="3">
    <source>
        <dbReference type="ARBA" id="ARBA00022801"/>
    </source>
</evidence>
<evidence type="ECO:0000256" key="4">
    <source>
        <dbReference type="ARBA" id="ARBA00023180"/>
    </source>
</evidence>
<dbReference type="SMART" id="SM00710">
    <property type="entry name" value="PbH1"/>
    <property type="match status" value="5"/>
</dbReference>
<evidence type="ECO:0000313" key="10">
    <source>
        <dbReference type="EMBL" id="MFC4096429.1"/>
    </source>
</evidence>
<keyword evidence="11" id="KW-1185">Reference proteome</keyword>
<evidence type="ECO:0000313" key="11">
    <source>
        <dbReference type="Proteomes" id="UP001595814"/>
    </source>
</evidence>
<dbReference type="PANTHER" id="PTHR31736">
    <property type="match status" value="1"/>
</dbReference>
<keyword evidence="3 9" id="KW-0378">Hydrolase</keyword>
<name>A0ABV8JPE6_9FLAO</name>
<dbReference type="EMBL" id="JBHSAW010000007">
    <property type="protein sequence ID" value="MFC4096429.1"/>
    <property type="molecule type" value="Genomic_DNA"/>
</dbReference>
<evidence type="ECO:0000256" key="6">
    <source>
        <dbReference type="ARBA" id="ARBA00023295"/>
    </source>
</evidence>
<proteinExistence type="inferred from homology"/>
<sequence length="483" mass="54400">MGVLFLITSVSKVQAQSVIVPNFAAEYPRAQDFHVTAEGKELPVLEGTIAAMSYAIVNGKCTVTVVNKKPFKNVVIRPVNARIKPKIEGNKVIFSIPRAMNLSIEFDDDIERPLFLFTSPERDNVPSKEDPNVRYYEAGKIYDAREIRLYDNETLYLEPGAIVQGYVTADNVNNIKILGSGILDQSTRKTLKVNSILLTECKNVLIQDVQIHDAWGWTLHPRGCDNVVIDNHKQTGWRANCDGIDIEASHNVEVKNCFIRSSDDCIAIKSKQPDIVRRRGSPKVDNILIEKTVLWNARGGNALEVGFELKGDFVQNITFRDCDIIRVERGAALSIHNAENTTVKNVTFENVRVEDARDELIDLYIGISIYSVDIPAKYSRRFGFNIPDSLKDPDANDNRGQWLYLPQNERSTFSKNRGHIENVIFKDIQVVSEKVIPSLIKGWDHKNSIKGVVIENLTFGGKRMTSLEEARISVENTTNITIR</sequence>
<dbReference type="InterPro" id="IPR012334">
    <property type="entry name" value="Pectin_lyas_fold"/>
</dbReference>
<evidence type="ECO:0000256" key="5">
    <source>
        <dbReference type="ARBA" id="ARBA00023277"/>
    </source>
</evidence>
<dbReference type="Pfam" id="PF00295">
    <property type="entry name" value="Glyco_hydro_28"/>
    <property type="match status" value="1"/>
</dbReference>
<evidence type="ECO:0000256" key="8">
    <source>
        <dbReference type="ARBA" id="ARBA00037278"/>
    </source>
</evidence>
<dbReference type="InterPro" id="IPR000743">
    <property type="entry name" value="Glyco_hydro_28"/>
</dbReference>
<protein>
    <submittedName>
        <fullName evidence="10">Glycosyl hydrolase family 28 protein</fullName>
    </submittedName>
</protein>
<dbReference type="GO" id="GO:0016787">
    <property type="term" value="F:hydrolase activity"/>
    <property type="evidence" value="ECO:0007669"/>
    <property type="project" value="UniProtKB-KW"/>
</dbReference>
<keyword evidence="7" id="KW-0624">Polysaccharide degradation</keyword>
<dbReference type="InterPro" id="IPR006626">
    <property type="entry name" value="PbH1"/>
</dbReference>
<dbReference type="PANTHER" id="PTHR31736:SF9">
    <property type="entry name" value="ENDO-XYLOGALACTURONAN HYDROLASE A-RELATED"/>
    <property type="match status" value="1"/>
</dbReference>
<evidence type="ECO:0000256" key="9">
    <source>
        <dbReference type="RuleBase" id="RU361169"/>
    </source>
</evidence>
<dbReference type="Gene3D" id="2.160.20.10">
    <property type="entry name" value="Single-stranded right-handed beta-helix, Pectin lyase-like"/>
    <property type="match status" value="1"/>
</dbReference>
<accession>A0ABV8JPE6</accession>
<evidence type="ECO:0000256" key="2">
    <source>
        <dbReference type="ARBA" id="ARBA00022737"/>
    </source>
</evidence>
<dbReference type="InterPro" id="IPR011050">
    <property type="entry name" value="Pectin_lyase_fold/virulence"/>
</dbReference>
<comment type="function">
    <text evidence="8">Pectinolytic enzyme involved in the degradation of xylogalacturonan (xga), a galacturonan backbone heavily substituted with xylose, and which is one important component of the hairy regions of pectin. Activity requires a galacturonic acid backbone substituted with xylose.</text>
</comment>
<dbReference type="SUPFAM" id="SSF51126">
    <property type="entry name" value="Pectin lyase-like"/>
    <property type="match status" value="1"/>
</dbReference>
<comment type="similarity">
    <text evidence="1 9">Belongs to the glycosyl hydrolase 28 family.</text>
</comment>
<organism evidence="10 11">
    <name type="scientific">Euzebyella saccharophila</name>
    <dbReference type="NCBI Taxonomy" id="679664"/>
    <lineage>
        <taxon>Bacteria</taxon>
        <taxon>Pseudomonadati</taxon>
        <taxon>Bacteroidota</taxon>
        <taxon>Flavobacteriia</taxon>
        <taxon>Flavobacteriales</taxon>
        <taxon>Flavobacteriaceae</taxon>
        <taxon>Euzebyella</taxon>
    </lineage>
</organism>
<evidence type="ECO:0000256" key="1">
    <source>
        <dbReference type="ARBA" id="ARBA00008834"/>
    </source>
</evidence>
<dbReference type="Proteomes" id="UP001595814">
    <property type="component" value="Unassembled WGS sequence"/>
</dbReference>
<keyword evidence="6 9" id="KW-0326">Glycosidase</keyword>
<dbReference type="RefSeq" id="WP_192463635.1">
    <property type="nucleotide sequence ID" value="NZ_JACYFJ010000010.1"/>
</dbReference>
<keyword evidence="2" id="KW-0677">Repeat</keyword>
<reference evidence="11" key="1">
    <citation type="journal article" date="2019" name="Int. J. Syst. Evol. Microbiol.">
        <title>The Global Catalogue of Microorganisms (GCM) 10K type strain sequencing project: providing services to taxonomists for standard genome sequencing and annotation.</title>
        <authorList>
            <consortium name="The Broad Institute Genomics Platform"/>
            <consortium name="The Broad Institute Genome Sequencing Center for Infectious Disease"/>
            <person name="Wu L."/>
            <person name="Ma J."/>
        </authorList>
    </citation>
    <scope>NUCLEOTIDE SEQUENCE [LARGE SCALE GENOMIC DNA]</scope>
    <source>
        <strain evidence="11">CECT 7477</strain>
    </source>
</reference>
<keyword evidence="4" id="KW-0325">Glycoprotein</keyword>
<comment type="caution">
    <text evidence="10">The sequence shown here is derived from an EMBL/GenBank/DDBJ whole genome shotgun (WGS) entry which is preliminary data.</text>
</comment>
<keyword evidence="5" id="KW-0119">Carbohydrate metabolism</keyword>
<evidence type="ECO:0000256" key="7">
    <source>
        <dbReference type="ARBA" id="ARBA00023326"/>
    </source>
</evidence>